<protein>
    <submittedName>
        <fullName evidence="1">Uncharacterized protein</fullName>
    </submittedName>
</protein>
<name>A0A398D2U4_9BACT</name>
<dbReference type="RefSeq" id="WP_119088635.1">
    <property type="nucleotide sequence ID" value="NZ_QXIS01000007.1"/>
</dbReference>
<evidence type="ECO:0000313" key="2">
    <source>
        <dbReference type="Proteomes" id="UP000266328"/>
    </source>
</evidence>
<keyword evidence="2" id="KW-1185">Reference proteome</keyword>
<dbReference type="EMBL" id="QXIS01000007">
    <property type="protein sequence ID" value="RIE06537.1"/>
    <property type="molecule type" value="Genomic_DNA"/>
</dbReference>
<gene>
    <name evidence="1" type="ORF">SMC7_01595</name>
</gene>
<sequence>MRGKKRVRTVTLSQAAGDVLDRLQVIGGAGQVRTESEAHLRTVLTQTASELFKPEELPRFLQVQLAGELGSIPSWDNLTGERLTHLGLPRHPEGVRADECGTLILTLVPATIDYMAQVEGREVCSSAAYDPRATTASFEDGIHRIVMTAPELTVTRSAFPHGLMDLPFVQVTFRLRNTSDQFHAVTLVLLIKPFDEVGITNLERFSFSRENLIILNGQRVAFACERPSRTRVTVYDPRTGSMVDVDADGEIVSPMGLMQMRLAFDHQLEPGGDAEVTFFFFVDRDRTYNHEELTLLLGQSAGILEQEHRLVVTQEKHVGYRTGDERLNRFAANQLLHLSSLEAAAASAFDDGVDAVALPALVEAYDRVGEVDTASGLLRSYAAQLPAGPALSADALFAYASLVIALGWHLKVARQVQLRRQLFPVADQFVTWLSQSQTAVEPVAISLLGPLRRSGPMLHLVLGKAIESYQGMLSEKDDLRLRLCDDLQLRLLKQVDAAGSHTDLGKPTFADIAPVAAYALFGAHGMEDVTLTGSMSWITEHWLRDGFIANRCLGSLGDIRLSLLCAKALVLRRESGAYGLFQEALEQLGVSDALPDYIDLHTRRALVGPRHSAVATALAIELLTSLIFVERGTYLSIIPVPTPELFAGDGIDVHGLQSTFGELSVRMQRLGDKVRFSMRSDFLRGVSAIELNFPWELKELVARKGTVKYVTGGTIVMEPADLIEGEAIAASPGPS</sequence>
<accession>A0A398D2U4</accession>
<organism evidence="1 2">
    <name type="scientific">Candidatus Cryosericum terrychapinii</name>
    <dbReference type="NCBI Taxonomy" id="2290919"/>
    <lineage>
        <taxon>Bacteria</taxon>
        <taxon>Pseudomonadati</taxon>
        <taxon>Caldisericota/Cryosericota group</taxon>
        <taxon>Candidatus Cryosericota</taxon>
        <taxon>Candidatus Cryosericia</taxon>
        <taxon>Candidatus Cryosericales</taxon>
        <taxon>Candidatus Cryosericaceae</taxon>
        <taxon>Candidatus Cryosericum</taxon>
    </lineage>
</organism>
<dbReference type="Proteomes" id="UP000266328">
    <property type="component" value="Unassembled WGS sequence"/>
</dbReference>
<dbReference type="AlphaFoldDB" id="A0A398D2U4"/>
<proteinExistence type="predicted"/>
<comment type="caution">
    <text evidence="1">The sequence shown here is derived from an EMBL/GenBank/DDBJ whole genome shotgun (WGS) entry which is preliminary data.</text>
</comment>
<reference evidence="1 2" key="1">
    <citation type="submission" date="2018-09" db="EMBL/GenBank/DDBJ databases">
        <title>Discovery and Ecogenomic Context for Candidatus Cryosericales, a Global Caldiserica Order Active in Thawing Permafrost.</title>
        <authorList>
            <person name="Martinez M.A."/>
            <person name="Woodcroft B.J."/>
            <person name="Ignacio Espinoza J.C."/>
            <person name="Zayed A."/>
            <person name="Singleton C.M."/>
            <person name="Boyd J."/>
            <person name="Li Y.-F."/>
            <person name="Purvine S."/>
            <person name="Maughan H."/>
            <person name="Hodgkins S.B."/>
            <person name="Anderson D."/>
            <person name="Sederholm M."/>
            <person name="Temperton B."/>
            <person name="Saleska S.R."/>
            <person name="Tyson G.W."/>
            <person name="Rich V.I."/>
        </authorList>
    </citation>
    <scope>NUCLEOTIDE SEQUENCE [LARGE SCALE GENOMIC DNA]</scope>
    <source>
        <strain evidence="1 2">SMC7</strain>
    </source>
</reference>
<dbReference type="OrthoDB" id="9806301at2"/>
<evidence type="ECO:0000313" key="1">
    <source>
        <dbReference type="EMBL" id="RIE06537.1"/>
    </source>
</evidence>